<evidence type="ECO:0000259" key="6">
    <source>
        <dbReference type="Pfam" id="PF02518"/>
    </source>
</evidence>
<dbReference type="InterPro" id="IPR003594">
    <property type="entry name" value="HATPase_dom"/>
</dbReference>
<protein>
    <recommendedName>
        <fullName evidence="2">histidine kinase</fullName>
        <ecNumber evidence="2">2.7.13.3</ecNumber>
    </recommendedName>
</protein>
<dbReference type="EMBL" id="LXQA010094715">
    <property type="protein sequence ID" value="MCI15020.1"/>
    <property type="molecule type" value="Genomic_DNA"/>
</dbReference>
<dbReference type="Pfam" id="PF02518">
    <property type="entry name" value="HATPase_c"/>
    <property type="match status" value="1"/>
</dbReference>
<keyword evidence="5" id="KW-0902">Two-component regulatory system</keyword>
<dbReference type="PANTHER" id="PTHR43711:SF1">
    <property type="entry name" value="HISTIDINE KINASE 1"/>
    <property type="match status" value="1"/>
</dbReference>
<keyword evidence="8" id="KW-1185">Reference proteome</keyword>
<dbReference type="PRINTS" id="PR00344">
    <property type="entry name" value="BCTRLSENSOR"/>
</dbReference>
<feature type="non-terminal residue" evidence="7">
    <location>
        <position position="1"/>
    </location>
</feature>
<evidence type="ECO:0000313" key="8">
    <source>
        <dbReference type="Proteomes" id="UP000265520"/>
    </source>
</evidence>
<dbReference type="InterPro" id="IPR004358">
    <property type="entry name" value="Sig_transdc_His_kin-like_C"/>
</dbReference>
<proteinExistence type="predicted"/>
<dbReference type="GO" id="GO:0004673">
    <property type="term" value="F:protein histidine kinase activity"/>
    <property type="evidence" value="ECO:0007669"/>
    <property type="project" value="UniProtKB-EC"/>
</dbReference>
<dbReference type="Proteomes" id="UP000265520">
    <property type="component" value="Unassembled WGS sequence"/>
</dbReference>
<keyword evidence="4 7" id="KW-0418">Kinase</keyword>
<evidence type="ECO:0000256" key="1">
    <source>
        <dbReference type="ARBA" id="ARBA00000085"/>
    </source>
</evidence>
<comment type="caution">
    <text evidence="7">The sequence shown here is derived from an EMBL/GenBank/DDBJ whole genome shotgun (WGS) entry which is preliminary data.</text>
</comment>
<evidence type="ECO:0000256" key="5">
    <source>
        <dbReference type="ARBA" id="ARBA00023012"/>
    </source>
</evidence>
<evidence type="ECO:0000313" key="7">
    <source>
        <dbReference type="EMBL" id="MCI15020.1"/>
    </source>
</evidence>
<reference evidence="7 8" key="1">
    <citation type="journal article" date="2018" name="Front. Plant Sci.">
        <title>Red Clover (Trifolium pratense) and Zigzag Clover (T. medium) - A Picture of Genomic Similarities and Differences.</title>
        <authorList>
            <person name="Dluhosova J."/>
            <person name="Istvanek J."/>
            <person name="Nedelnik J."/>
            <person name="Repkova J."/>
        </authorList>
    </citation>
    <scope>NUCLEOTIDE SEQUENCE [LARGE SCALE GENOMIC DNA]</scope>
    <source>
        <strain evidence="8">cv. 10/8</strain>
        <tissue evidence="7">Leaf</tissue>
    </source>
</reference>
<dbReference type="GO" id="GO:0000160">
    <property type="term" value="P:phosphorelay signal transduction system"/>
    <property type="evidence" value="ECO:0007669"/>
    <property type="project" value="UniProtKB-KW"/>
</dbReference>
<sequence>HGGTGLGLCIVRNLVNKMGGEIKVTKKEGQGTLMRLCLLLSAPMDVSEQHCDVNLTDNGLVVSKSLFLANHSLK</sequence>
<organism evidence="7 8">
    <name type="scientific">Trifolium medium</name>
    <dbReference type="NCBI Taxonomy" id="97028"/>
    <lineage>
        <taxon>Eukaryota</taxon>
        <taxon>Viridiplantae</taxon>
        <taxon>Streptophyta</taxon>
        <taxon>Embryophyta</taxon>
        <taxon>Tracheophyta</taxon>
        <taxon>Spermatophyta</taxon>
        <taxon>Magnoliopsida</taxon>
        <taxon>eudicotyledons</taxon>
        <taxon>Gunneridae</taxon>
        <taxon>Pentapetalae</taxon>
        <taxon>rosids</taxon>
        <taxon>fabids</taxon>
        <taxon>Fabales</taxon>
        <taxon>Fabaceae</taxon>
        <taxon>Papilionoideae</taxon>
        <taxon>50 kb inversion clade</taxon>
        <taxon>NPAAA clade</taxon>
        <taxon>Hologalegina</taxon>
        <taxon>IRL clade</taxon>
        <taxon>Trifolieae</taxon>
        <taxon>Trifolium</taxon>
    </lineage>
</organism>
<evidence type="ECO:0000256" key="3">
    <source>
        <dbReference type="ARBA" id="ARBA00022679"/>
    </source>
</evidence>
<dbReference type="AlphaFoldDB" id="A0A392PU91"/>
<comment type="catalytic activity">
    <reaction evidence="1">
        <text>ATP + protein L-histidine = ADP + protein N-phospho-L-histidine.</text>
        <dbReference type="EC" id="2.7.13.3"/>
    </reaction>
</comment>
<dbReference type="PANTHER" id="PTHR43711">
    <property type="entry name" value="TWO-COMPONENT HISTIDINE KINASE"/>
    <property type="match status" value="1"/>
</dbReference>
<accession>A0A392PU91</accession>
<dbReference type="InterPro" id="IPR036890">
    <property type="entry name" value="HATPase_C_sf"/>
</dbReference>
<evidence type="ECO:0000256" key="2">
    <source>
        <dbReference type="ARBA" id="ARBA00012438"/>
    </source>
</evidence>
<dbReference type="SUPFAM" id="SSF55874">
    <property type="entry name" value="ATPase domain of HSP90 chaperone/DNA topoisomerase II/histidine kinase"/>
    <property type="match status" value="1"/>
</dbReference>
<evidence type="ECO:0000256" key="4">
    <source>
        <dbReference type="ARBA" id="ARBA00022777"/>
    </source>
</evidence>
<feature type="domain" description="Histidine kinase/HSP90-like ATPase" evidence="6">
    <location>
        <begin position="2"/>
        <end position="40"/>
    </location>
</feature>
<dbReference type="InterPro" id="IPR050736">
    <property type="entry name" value="Sensor_HK_Regulatory"/>
</dbReference>
<name>A0A392PU91_9FABA</name>
<keyword evidence="3" id="KW-0808">Transferase</keyword>
<dbReference type="Gene3D" id="3.30.565.10">
    <property type="entry name" value="Histidine kinase-like ATPase, C-terminal domain"/>
    <property type="match status" value="1"/>
</dbReference>
<dbReference type="EC" id="2.7.13.3" evidence="2"/>